<dbReference type="Proteomes" id="UP000324611">
    <property type="component" value="Unassembled WGS sequence"/>
</dbReference>
<comment type="caution">
    <text evidence="2">The sequence shown here is derived from an EMBL/GenBank/DDBJ whole genome shotgun (WGS) entry which is preliminary data.</text>
</comment>
<dbReference type="RefSeq" id="WP_149839912.1">
    <property type="nucleotide sequence ID" value="NZ_VUOC01000004.1"/>
</dbReference>
<name>A0A5B2VGN7_9BACT</name>
<feature type="transmembrane region" description="Helical" evidence="1">
    <location>
        <begin position="191"/>
        <end position="210"/>
    </location>
</feature>
<evidence type="ECO:0000313" key="2">
    <source>
        <dbReference type="EMBL" id="KAA2238733.1"/>
    </source>
</evidence>
<evidence type="ECO:0000256" key="1">
    <source>
        <dbReference type="SAM" id="Phobius"/>
    </source>
</evidence>
<organism evidence="2 3">
    <name type="scientific">Chitinophaga agrisoli</name>
    <dbReference type="NCBI Taxonomy" id="2607653"/>
    <lineage>
        <taxon>Bacteria</taxon>
        <taxon>Pseudomonadati</taxon>
        <taxon>Bacteroidota</taxon>
        <taxon>Chitinophagia</taxon>
        <taxon>Chitinophagales</taxon>
        <taxon>Chitinophagaceae</taxon>
        <taxon>Chitinophaga</taxon>
    </lineage>
</organism>
<keyword evidence="1" id="KW-0472">Membrane</keyword>
<proteinExistence type="predicted"/>
<reference evidence="2 3" key="2">
    <citation type="submission" date="2019-09" db="EMBL/GenBank/DDBJ databases">
        <authorList>
            <person name="Jin C."/>
        </authorList>
    </citation>
    <scope>NUCLEOTIDE SEQUENCE [LARGE SCALE GENOMIC DNA]</scope>
    <source>
        <strain evidence="2 3">BN140078</strain>
    </source>
</reference>
<protein>
    <submittedName>
        <fullName evidence="2">Uncharacterized protein</fullName>
    </submittedName>
</protein>
<evidence type="ECO:0000313" key="3">
    <source>
        <dbReference type="Proteomes" id="UP000324611"/>
    </source>
</evidence>
<sequence>MNIYKWRKIFYTPGIISFIYLPFVLILCTLFQQEPRPRTMDFIMIAPLFKAHPEWLMDAGGHFPPQRNYVDIVLTGNQAYNRIRLDFAQLSVREIMARNDTVRGVHFKFTADATYGDFVWVLNILAIERAQWYVVLNEDIYFMEEPEEPVTRKMDERLFNDVVTAPIGVIRSSPSWWTVTLHWIAESEEGGWGIVVILITFLTVTLILRVKTNNNMT</sequence>
<gene>
    <name evidence="2" type="ORF">F0L74_21185</name>
</gene>
<feature type="transmembrane region" description="Helical" evidence="1">
    <location>
        <begin position="12"/>
        <end position="31"/>
    </location>
</feature>
<keyword evidence="1" id="KW-0812">Transmembrane</keyword>
<keyword evidence="1" id="KW-1133">Transmembrane helix</keyword>
<dbReference type="AlphaFoldDB" id="A0A5B2VGN7"/>
<dbReference type="EMBL" id="VUOC01000004">
    <property type="protein sequence ID" value="KAA2238733.1"/>
    <property type="molecule type" value="Genomic_DNA"/>
</dbReference>
<accession>A0A5B2VGN7</accession>
<keyword evidence="3" id="KW-1185">Reference proteome</keyword>
<reference evidence="2 3" key="1">
    <citation type="submission" date="2019-09" db="EMBL/GenBank/DDBJ databases">
        <title>Chitinophaga ginsengihumi sp. nov., isolated from soil of ginseng rhizosphere.</title>
        <authorList>
            <person name="Lee J."/>
        </authorList>
    </citation>
    <scope>NUCLEOTIDE SEQUENCE [LARGE SCALE GENOMIC DNA]</scope>
    <source>
        <strain evidence="2 3">BN140078</strain>
    </source>
</reference>